<organism evidence="2 3">
    <name type="scientific">Steinernema glaseri</name>
    <dbReference type="NCBI Taxonomy" id="37863"/>
    <lineage>
        <taxon>Eukaryota</taxon>
        <taxon>Metazoa</taxon>
        <taxon>Ecdysozoa</taxon>
        <taxon>Nematoda</taxon>
        <taxon>Chromadorea</taxon>
        <taxon>Rhabditida</taxon>
        <taxon>Tylenchina</taxon>
        <taxon>Panagrolaimomorpha</taxon>
        <taxon>Strongyloidoidea</taxon>
        <taxon>Steinernematidae</taxon>
        <taxon>Steinernema</taxon>
    </lineage>
</organism>
<reference evidence="3" key="1">
    <citation type="submission" date="2016-11" db="UniProtKB">
        <authorList>
            <consortium name="WormBaseParasite"/>
        </authorList>
    </citation>
    <scope>IDENTIFICATION</scope>
</reference>
<dbReference type="Proteomes" id="UP000095287">
    <property type="component" value="Unplaced"/>
</dbReference>
<proteinExistence type="predicted"/>
<feature type="transmembrane region" description="Helical" evidence="1">
    <location>
        <begin position="12"/>
        <end position="34"/>
    </location>
</feature>
<keyword evidence="2" id="KW-1185">Reference proteome</keyword>
<keyword evidence="1" id="KW-0812">Transmembrane</keyword>
<keyword evidence="1" id="KW-0472">Membrane</keyword>
<sequence length="86" mass="10145">MREDWISWHHLLYSIVYTHIITVMESLASIIAFVNEFVAGGFQQLFESVFHQRALDHHADLEVDWNNNIVLLADRNLRDENNNITH</sequence>
<dbReference type="AlphaFoldDB" id="A0A1I7Z4J1"/>
<dbReference type="WBParaSite" id="L893_g22526.t1">
    <property type="protein sequence ID" value="L893_g22526.t1"/>
    <property type="gene ID" value="L893_g22526"/>
</dbReference>
<evidence type="ECO:0000313" key="3">
    <source>
        <dbReference type="WBParaSite" id="L893_g22526.t1"/>
    </source>
</evidence>
<protein>
    <submittedName>
        <fullName evidence="3">Uncharacterized protein</fullName>
    </submittedName>
</protein>
<evidence type="ECO:0000313" key="2">
    <source>
        <dbReference type="Proteomes" id="UP000095287"/>
    </source>
</evidence>
<accession>A0A1I7Z4J1</accession>
<keyword evidence="1" id="KW-1133">Transmembrane helix</keyword>
<evidence type="ECO:0000256" key="1">
    <source>
        <dbReference type="SAM" id="Phobius"/>
    </source>
</evidence>
<name>A0A1I7Z4J1_9BILA</name>